<evidence type="ECO:0008006" key="3">
    <source>
        <dbReference type="Google" id="ProtNLM"/>
    </source>
</evidence>
<reference evidence="2" key="2">
    <citation type="submission" date="2024-06" db="EMBL/GenBank/DDBJ databases">
        <title>Caproicibacterium argilliputei sp. nov, a novel caproic acid producing anaerobic bacterium isolated from pit mud.</title>
        <authorList>
            <person name="Zeng C."/>
        </authorList>
    </citation>
    <scope>NUCLEOTIDE SEQUENCE [LARGE SCALE GENOMIC DNA]</scope>
    <source>
        <strain evidence="2">ZCY20-5</strain>
    </source>
</reference>
<evidence type="ECO:0000313" key="1">
    <source>
        <dbReference type="EMBL" id="WOC32349.1"/>
    </source>
</evidence>
<protein>
    <recommendedName>
        <fullName evidence="3">ASCH domain-containing protein</fullName>
    </recommendedName>
</protein>
<organism evidence="1 2">
    <name type="scientific">Caproicibacterium argilliputei</name>
    <dbReference type="NCBI Taxonomy" id="3030016"/>
    <lineage>
        <taxon>Bacteria</taxon>
        <taxon>Bacillati</taxon>
        <taxon>Bacillota</taxon>
        <taxon>Clostridia</taxon>
        <taxon>Eubacteriales</taxon>
        <taxon>Oscillospiraceae</taxon>
        <taxon>Caproicibacterium</taxon>
    </lineage>
</organism>
<accession>A0AA97D9Q5</accession>
<dbReference type="EMBL" id="CP135996">
    <property type="protein sequence ID" value="WOC32349.1"/>
    <property type="molecule type" value="Genomic_DNA"/>
</dbReference>
<evidence type="ECO:0000313" key="2">
    <source>
        <dbReference type="Proteomes" id="UP001300604"/>
    </source>
</evidence>
<gene>
    <name evidence="1" type="ORF">PXC00_00345</name>
</gene>
<reference evidence="2" key="3">
    <citation type="submission" date="2024-06" db="EMBL/GenBank/DDBJ databases">
        <authorList>
            <person name="Zeng C."/>
        </authorList>
    </citation>
    <scope>NUCLEOTIDE SEQUENCE [LARGE SCALE GENOMIC DNA]</scope>
    <source>
        <strain evidence="2">ZCY20-5</strain>
    </source>
</reference>
<dbReference type="KEGG" id="carl:PXC00_00345"/>
<dbReference type="SUPFAM" id="SSF88697">
    <property type="entry name" value="PUA domain-like"/>
    <property type="match status" value="1"/>
</dbReference>
<dbReference type="RefSeq" id="WP_316935026.1">
    <property type="nucleotide sequence ID" value="NZ_CP135996.1"/>
</dbReference>
<dbReference type="Proteomes" id="UP001300604">
    <property type="component" value="Chromosome"/>
</dbReference>
<dbReference type="Gene3D" id="2.30.130.30">
    <property type="entry name" value="Hypothetical protein"/>
    <property type="match status" value="1"/>
</dbReference>
<reference evidence="1 2" key="1">
    <citation type="submission" date="2024-06" db="EMBL/GenBank/DDBJ databases">
        <title>Caproicibacterium argilliputei sp. nov, a novel caproic acid producing anaerobic bacterium isolated from pit mud.</title>
        <authorList>
            <person name="Xia S."/>
        </authorList>
    </citation>
    <scope>NUCLEOTIDE SEQUENCE [LARGE SCALE GENOMIC DNA]</scope>
    <source>
        <strain evidence="1 2">ZCY20-5</strain>
    </source>
</reference>
<dbReference type="AlphaFoldDB" id="A0AA97D9Q5"/>
<proteinExistence type="predicted"/>
<name>A0AA97D9Q5_9FIRM</name>
<dbReference type="InterPro" id="IPR015947">
    <property type="entry name" value="PUA-like_sf"/>
</dbReference>
<sequence>MQKMLLSINPEHVVNILNGSKKYEFRKRKCKQPVRKIVMYETAPTMLVIGEVDILEIIEDSPEKVWSETSSFSGVNKSFFDHYYQGHDIAVAYKLGKIKKFKRPRSLSDYGLHQAPQSFAYV</sequence>
<keyword evidence="2" id="KW-1185">Reference proteome</keyword>